<evidence type="ECO:0000256" key="1">
    <source>
        <dbReference type="ARBA" id="ARBA00009437"/>
    </source>
</evidence>
<dbReference type="CDD" id="cd00090">
    <property type="entry name" value="HTH_ARSR"/>
    <property type="match status" value="1"/>
</dbReference>
<dbReference type="SUPFAM" id="SSF53850">
    <property type="entry name" value="Periplasmic binding protein-like II"/>
    <property type="match status" value="1"/>
</dbReference>
<dbReference type="InterPro" id="IPR005119">
    <property type="entry name" value="LysR_subst-bd"/>
</dbReference>
<reference evidence="7" key="1">
    <citation type="journal article" date="2019" name="Int. J. Syst. Evol. Microbiol.">
        <title>The Global Catalogue of Microorganisms (GCM) 10K type strain sequencing project: providing services to taxonomists for standard genome sequencing and annotation.</title>
        <authorList>
            <consortium name="The Broad Institute Genomics Platform"/>
            <consortium name="The Broad Institute Genome Sequencing Center for Infectious Disease"/>
            <person name="Wu L."/>
            <person name="Ma J."/>
        </authorList>
    </citation>
    <scope>NUCLEOTIDE SEQUENCE [LARGE SCALE GENOMIC DNA]</scope>
    <source>
        <strain evidence="7">CCM 8749</strain>
    </source>
</reference>
<dbReference type="PROSITE" id="PS50931">
    <property type="entry name" value="HTH_LYSR"/>
    <property type="match status" value="1"/>
</dbReference>
<protein>
    <submittedName>
        <fullName evidence="6">LysR family transcriptional regulator</fullName>
    </submittedName>
</protein>
<evidence type="ECO:0000256" key="2">
    <source>
        <dbReference type="ARBA" id="ARBA00023015"/>
    </source>
</evidence>
<keyword evidence="4" id="KW-0804">Transcription</keyword>
<dbReference type="SUPFAM" id="SSF46785">
    <property type="entry name" value="Winged helix' DNA-binding domain"/>
    <property type="match status" value="1"/>
</dbReference>
<dbReference type="Gene3D" id="1.10.10.10">
    <property type="entry name" value="Winged helix-like DNA-binding domain superfamily/Winged helix DNA-binding domain"/>
    <property type="match status" value="1"/>
</dbReference>
<name>A0ABW1ISS2_9BACL</name>
<evidence type="ECO:0000256" key="4">
    <source>
        <dbReference type="ARBA" id="ARBA00023163"/>
    </source>
</evidence>
<dbReference type="Gene3D" id="3.40.190.290">
    <property type="match status" value="1"/>
</dbReference>
<proteinExistence type="inferred from homology"/>
<evidence type="ECO:0000313" key="6">
    <source>
        <dbReference type="EMBL" id="MFC5988172.1"/>
    </source>
</evidence>
<dbReference type="InterPro" id="IPR036390">
    <property type="entry name" value="WH_DNA-bd_sf"/>
</dbReference>
<dbReference type="Pfam" id="PF00126">
    <property type="entry name" value="HTH_1"/>
    <property type="match status" value="1"/>
</dbReference>
<dbReference type="Pfam" id="PF03466">
    <property type="entry name" value="LysR_substrate"/>
    <property type="match status" value="1"/>
</dbReference>
<dbReference type="PRINTS" id="PR00039">
    <property type="entry name" value="HTHLYSR"/>
</dbReference>
<organism evidence="6 7">
    <name type="scientific">Marinicrinis lubricantis</name>
    <dbReference type="NCBI Taxonomy" id="2086470"/>
    <lineage>
        <taxon>Bacteria</taxon>
        <taxon>Bacillati</taxon>
        <taxon>Bacillota</taxon>
        <taxon>Bacilli</taxon>
        <taxon>Bacillales</taxon>
        <taxon>Paenibacillaceae</taxon>
    </lineage>
</organism>
<accession>A0ABW1ISS2</accession>
<keyword evidence="3" id="KW-0238">DNA-binding</keyword>
<evidence type="ECO:0000259" key="5">
    <source>
        <dbReference type="PROSITE" id="PS50931"/>
    </source>
</evidence>
<feature type="domain" description="HTH lysR-type" evidence="5">
    <location>
        <begin position="1"/>
        <end position="58"/>
    </location>
</feature>
<dbReference type="EMBL" id="JBHSQV010000177">
    <property type="protein sequence ID" value="MFC5988172.1"/>
    <property type="molecule type" value="Genomic_DNA"/>
</dbReference>
<evidence type="ECO:0000313" key="7">
    <source>
        <dbReference type="Proteomes" id="UP001596250"/>
    </source>
</evidence>
<dbReference type="CDD" id="cd05466">
    <property type="entry name" value="PBP2_LTTR_substrate"/>
    <property type="match status" value="1"/>
</dbReference>
<dbReference type="InterPro" id="IPR036388">
    <property type="entry name" value="WH-like_DNA-bd_sf"/>
</dbReference>
<gene>
    <name evidence="6" type="ORF">ACFPXP_17360</name>
</gene>
<keyword evidence="2" id="KW-0805">Transcription regulation</keyword>
<dbReference type="Proteomes" id="UP001596250">
    <property type="component" value="Unassembled WGS sequence"/>
</dbReference>
<dbReference type="PANTHER" id="PTHR30126">
    <property type="entry name" value="HTH-TYPE TRANSCRIPTIONAL REGULATOR"/>
    <property type="match status" value="1"/>
</dbReference>
<comment type="caution">
    <text evidence="6">The sequence shown here is derived from an EMBL/GenBank/DDBJ whole genome shotgun (WGS) entry which is preliminary data.</text>
</comment>
<dbReference type="RefSeq" id="WP_379895618.1">
    <property type="nucleotide sequence ID" value="NZ_CBCSCT010000020.1"/>
</dbReference>
<evidence type="ECO:0000256" key="3">
    <source>
        <dbReference type="ARBA" id="ARBA00023125"/>
    </source>
</evidence>
<dbReference type="InterPro" id="IPR000847">
    <property type="entry name" value="LysR_HTH_N"/>
</dbReference>
<dbReference type="InterPro" id="IPR011991">
    <property type="entry name" value="ArsR-like_HTH"/>
</dbReference>
<keyword evidence="7" id="KW-1185">Reference proteome</keyword>
<comment type="similarity">
    <text evidence="1">Belongs to the LysR transcriptional regulatory family.</text>
</comment>
<dbReference type="PANTHER" id="PTHR30126:SF40">
    <property type="entry name" value="HTH-TYPE TRANSCRIPTIONAL REGULATOR GLTR"/>
    <property type="match status" value="1"/>
</dbReference>
<sequence length="298" mass="33826">MNLQQLNIIVELGNGRTLQEIAAKLNISQPTVSFHLRKLEEALGVELVHKHSRYLRMTEAAGELLPYARRIIALLEEAKLRMDERRKLAQMKLRLGASYTPATFFLPPYLQEFQGLHPSMQFMITVNQANKILGMLRQYEIDAAIVSLPDIEEQGLVIRRLMADELKLVFSPAHPLAERNSIEIDDLRGQTFLLHEIGSTSRNLTDEWASEVGLQLEQIMELGAIETIKEVVKFGIGIGVLPERSVMREAASGELMMRSLPGYRNRRFISLAYRDEDLAAPQVRSFVHFALSRMMNGS</sequence>